<sequence length="287" mass="30069">MRDHAGPEPATDPVEMPPNLPCGSTVAAPECGDIGDDEDRHQPAVLGAGPTRRVLRLVAAQREGQPWPRTGLAELDRLTGGLAPGTLTVIASRPAMGRSTLLTDVCRHVALQQRRPVWLCSLEERDEVTTRVPAAESSVPLRHLHSGSTTEREEQRLARAVVDIDAAPLRVSAPVALTLRELAVQARRLHGEQALRLLAVDGPDELLLAAGRPPSRRGRRGPAGTPPTGAGVADPGRGDGCSRSVAGARPPPGADRPPGIRRGVAHCRSGAPAAPGGRLPAADAARR</sequence>
<dbReference type="EMBL" id="JAAVJC010000015">
    <property type="protein sequence ID" value="NJQ14098.1"/>
    <property type="molecule type" value="Genomic_DNA"/>
</dbReference>
<dbReference type="PROSITE" id="PS51199">
    <property type="entry name" value="SF4_HELICASE"/>
    <property type="match status" value="1"/>
</dbReference>
<organism evidence="3 4">
    <name type="scientific">Streptomyces bohaiensis</name>
    <dbReference type="NCBI Taxonomy" id="1431344"/>
    <lineage>
        <taxon>Bacteria</taxon>
        <taxon>Bacillati</taxon>
        <taxon>Actinomycetota</taxon>
        <taxon>Actinomycetes</taxon>
        <taxon>Kitasatosporales</taxon>
        <taxon>Streptomycetaceae</taxon>
        <taxon>Streptomyces</taxon>
    </lineage>
</organism>
<feature type="compositionally biased region" description="Low complexity" evidence="1">
    <location>
        <begin position="222"/>
        <end position="235"/>
    </location>
</feature>
<gene>
    <name evidence="3" type="ORF">HCN52_03870</name>
</gene>
<keyword evidence="4" id="KW-1185">Reference proteome</keyword>
<comment type="caution">
    <text evidence="3">The sequence shown here is derived from an EMBL/GenBank/DDBJ whole genome shotgun (WGS) entry which is preliminary data.</text>
</comment>
<dbReference type="Pfam" id="PF03796">
    <property type="entry name" value="DnaB_C"/>
    <property type="match status" value="1"/>
</dbReference>
<reference evidence="3 4" key="1">
    <citation type="submission" date="2020-03" db="EMBL/GenBank/DDBJ databases">
        <title>Draft genome of Streptomyces sp. ventii, isolated from the Axial Seamount in the Pacific Ocean, and resequencing of the two type strains Streptomyces lonarensis strain NCL 716 and Streptomyces bohaiensis strain 11A07.</title>
        <authorList>
            <person name="Loughran R.M."/>
            <person name="Pfannmuller K.M."/>
            <person name="Wasson B.J."/>
            <person name="Deadmond M.C."/>
            <person name="Paddock B.E."/>
            <person name="Koyack M.J."/>
            <person name="Gallegos D.A."/>
            <person name="Mitchell E.A."/>
            <person name="Ushijima B."/>
            <person name="Saw J.H."/>
            <person name="Mcphail K.L."/>
            <person name="Videau P."/>
        </authorList>
    </citation>
    <scope>NUCLEOTIDE SEQUENCE [LARGE SCALE GENOMIC DNA]</scope>
    <source>
        <strain evidence="3 4">11A07</strain>
    </source>
</reference>
<proteinExistence type="predicted"/>
<dbReference type="SUPFAM" id="SSF52540">
    <property type="entry name" value="P-loop containing nucleoside triphosphate hydrolases"/>
    <property type="match status" value="1"/>
</dbReference>
<dbReference type="PANTHER" id="PTHR30153:SF2">
    <property type="entry name" value="REPLICATIVE DNA HELICASE"/>
    <property type="match status" value="1"/>
</dbReference>
<dbReference type="InterPro" id="IPR007694">
    <property type="entry name" value="DNA_helicase_DnaB-like_C"/>
</dbReference>
<evidence type="ECO:0000259" key="2">
    <source>
        <dbReference type="PROSITE" id="PS51199"/>
    </source>
</evidence>
<protein>
    <recommendedName>
        <fullName evidence="2">SF4 helicase domain-containing protein</fullName>
    </recommendedName>
</protein>
<evidence type="ECO:0000313" key="4">
    <source>
        <dbReference type="Proteomes" id="UP000727056"/>
    </source>
</evidence>
<evidence type="ECO:0000256" key="1">
    <source>
        <dbReference type="SAM" id="MobiDB-lite"/>
    </source>
</evidence>
<dbReference type="PANTHER" id="PTHR30153">
    <property type="entry name" value="REPLICATIVE DNA HELICASE DNAB"/>
    <property type="match status" value="1"/>
</dbReference>
<feature type="region of interest" description="Disordered" evidence="1">
    <location>
        <begin position="1"/>
        <end position="45"/>
    </location>
</feature>
<accession>A0ABX1C829</accession>
<dbReference type="Proteomes" id="UP000727056">
    <property type="component" value="Unassembled WGS sequence"/>
</dbReference>
<dbReference type="InterPro" id="IPR027417">
    <property type="entry name" value="P-loop_NTPase"/>
</dbReference>
<feature type="domain" description="SF4 helicase" evidence="2">
    <location>
        <begin position="61"/>
        <end position="201"/>
    </location>
</feature>
<evidence type="ECO:0000313" key="3">
    <source>
        <dbReference type="EMBL" id="NJQ14098.1"/>
    </source>
</evidence>
<name>A0ABX1C829_9ACTN</name>
<feature type="region of interest" description="Disordered" evidence="1">
    <location>
        <begin position="208"/>
        <end position="287"/>
    </location>
</feature>
<dbReference type="Gene3D" id="3.40.50.300">
    <property type="entry name" value="P-loop containing nucleotide triphosphate hydrolases"/>
    <property type="match status" value="1"/>
</dbReference>
<feature type="compositionally biased region" description="Low complexity" evidence="1">
    <location>
        <begin position="270"/>
        <end position="287"/>
    </location>
</feature>